<dbReference type="GO" id="GO:0006685">
    <property type="term" value="P:sphingomyelin catabolic process"/>
    <property type="evidence" value="ECO:0007669"/>
    <property type="project" value="UniProtKB-UniRule"/>
</dbReference>
<dbReference type="PIRSF" id="PIRSF000948">
    <property type="entry name" value="Sphingomy_PDE"/>
    <property type="match status" value="1"/>
</dbReference>
<keyword evidence="3" id="KW-0964">Secreted</keyword>
<feature type="binding site" evidence="13">
    <location>
        <position position="410"/>
    </location>
    <ligand>
        <name>Zn(2+)</name>
        <dbReference type="ChEBI" id="CHEBI:29105"/>
        <label>2</label>
    </ligand>
</feature>
<dbReference type="PANTHER" id="PTHR10340:SF34">
    <property type="entry name" value="SPHINGOMYELIN PHOSPHODIESTERASE"/>
    <property type="match status" value="1"/>
</dbReference>
<accession>A0AAN8K3Z3</accession>
<evidence type="ECO:0000259" key="16">
    <source>
        <dbReference type="PROSITE" id="PS50015"/>
    </source>
</evidence>
<keyword evidence="8 14" id="KW-1015">Disulfide bond</keyword>
<evidence type="ECO:0000256" key="14">
    <source>
        <dbReference type="PIRSR" id="PIRSR000948-2"/>
    </source>
</evidence>
<dbReference type="SUPFAM" id="SSF56300">
    <property type="entry name" value="Metallo-dependent phosphatases"/>
    <property type="match status" value="1"/>
</dbReference>
<dbReference type="Pfam" id="PF00149">
    <property type="entry name" value="Metallophos"/>
    <property type="match status" value="1"/>
</dbReference>
<evidence type="ECO:0000256" key="8">
    <source>
        <dbReference type="ARBA" id="ARBA00023157"/>
    </source>
</evidence>
<keyword evidence="18" id="KW-1185">Reference proteome</keyword>
<dbReference type="InterPro" id="IPR041805">
    <property type="entry name" value="ASMase/PPN1_MPP"/>
</dbReference>
<evidence type="ECO:0000256" key="2">
    <source>
        <dbReference type="ARBA" id="ARBA00008234"/>
    </source>
</evidence>
<evidence type="ECO:0000256" key="12">
    <source>
        <dbReference type="PIRNR" id="PIRNR000948"/>
    </source>
</evidence>
<evidence type="ECO:0000313" key="17">
    <source>
        <dbReference type="EMBL" id="KAK6192488.1"/>
    </source>
</evidence>
<keyword evidence="9" id="KW-0325">Glycoprotein</keyword>
<dbReference type="InterPro" id="IPR011001">
    <property type="entry name" value="Saposin-like"/>
</dbReference>
<dbReference type="GO" id="GO:0046872">
    <property type="term" value="F:metal ion binding"/>
    <property type="evidence" value="ECO:0007669"/>
    <property type="project" value="UniProtKB-KW"/>
</dbReference>
<feature type="binding site" evidence="13">
    <location>
        <position position="377"/>
    </location>
    <ligand>
        <name>Zn(2+)</name>
        <dbReference type="ChEBI" id="CHEBI:29105"/>
        <label>2</label>
    </ligand>
</feature>
<feature type="binding site" evidence="13">
    <location>
        <position position="412"/>
    </location>
    <ligand>
        <name>Zn(2+)</name>
        <dbReference type="ChEBI" id="CHEBI:29105"/>
        <label>1</label>
    </ligand>
</feature>
<comment type="catalytic activity">
    <reaction evidence="11">
        <text>a sphingomyelin + H2O = phosphocholine + an N-acylsphing-4-enine + H(+)</text>
        <dbReference type="Rhea" id="RHEA:19253"/>
        <dbReference type="ChEBI" id="CHEBI:15377"/>
        <dbReference type="ChEBI" id="CHEBI:15378"/>
        <dbReference type="ChEBI" id="CHEBI:17636"/>
        <dbReference type="ChEBI" id="CHEBI:52639"/>
        <dbReference type="ChEBI" id="CHEBI:295975"/>
        <dbReference type="EC" id="3.1.4.12"/>
    </reaction>
    <physiologicalReaction direction="left-to-right" evidence="11">
        <dbReference type="Rhea" id="RHEA:19254"/>
    </physiologicalReaction>
</comment>
<evidence type="ECO:0000256" key="5">
    <source>
        <dbReference type="ARBA" id="ARBA00022729"/>
    </source>
</evidence>
<evidence type="ECO:0000256" key="1">
    <source>
        <dbReference type="ARBA" id="ARBA00004613"/>
    </source>
</evidence>
<comment type="function">
    <text evidence="12">Converts sphingomyelin to ceramide.</text>
</comment>
<feature type="disulfide bond" evidence="14">
    <location>
        <begin position="545"/>
        <end position="558"/>
    </location>
</feature>
<evidence type="ECO:0000256" key="11">
    <source>
        <dbReference type="ARBA" id="ARBA00047268"/>
    </source>
</evidence>
<dbReference type="GO" id="GO:0016020">
    <property type="term" value="C:membrane"/>
    <property type="evidence" value="ECO:0007669"/>
    <property type="project" value="GOC"/>
</dbReference>
<evidence type="ECO:0000256" key="9">
    <source>
        <dbReference type="ARBA" id="ARBA00023180"/>
    </source>
</evidence>
<dbReference type="GO" id="GO:0016798">
    <property type="term" value="F:hydrolase activity, acting on glycosyl bonds"/>
    <property type="evidence" value="ECO:0007669"/>
    <property type="project" value="UniProtKB-KW"/>
</dbReference>
<dbReference type="GO" id="GO:0061750">
    <property type="term" value="F:acid sphingomyelin phosphodiesterase activity"/>
    <property type="evidence" value="ECO:0007669"/>
    <property type="project" value="TreeGrafter"/>
</dbReference>
<evidence type="ECO:0000256" key="7">
    <source>
        <dbReference type="ARBA" id="ARBA00022833"/>
    </source>
</evidence>
<dbReference type="GO" id="GO:0046513">
    <property type="term" value="P:ceramide biosynthetic process"/>
    <property type="evidence" value="ECO:0007669"/>
    <property type="project" value="TreeGrafter"/>
</dbReference>
<dbReference type="Proteomes" id="UP001347796">
    <property type="component" value="Unassembled WGS sequence"/>
</dbReference>
<feature type="signal peptide" evidence="15">
    <location>
        <begin position="1"/>
        <end position="19"/>
    </location>
</feature>
<dbReference type="GO" id="GO:0005764">
    <property type="term" value="C:lysosome"/>
    <property type="evidence" value="ECO:0007669"/>
    <property type="project" value="TreeGrafter"/>
</dbReference>
<dbReference type="Gene3D" id="1.10.225.10">
    <property type="entry name" value="Saposin-like"/>
    <property type="match status" value="1"/>
</dbReference>
<feature type="binding site" evidence="13">
    <location>
        <position position="230"/>
    </location>
    <ligand>
        <name>Zn(2+)</name>
        <dbReference type="ChEBI" id="CHEBI:29105"/>
        <label>2</label>
    </ligand>
</feature>
<dbReference type="InterPro" id="IPR004843">
    <property type="entry name" value="Calcineurin-like_PHP"/>
</dbReference>
<feature type="disulfide bond" evidence="14">
    <location>
        <begin position="70"/>
        <end position="81"/>
    </location>
</feature>
<feature type="disulfide bond" evidence="14">
    <location>
        <begin position="39"/>
        <end position="115"/>
    </location>
</feature>
<comment type="caution">
    <text evidence="17">The sequence shown here is derived from an EMBL/GenBank/DDBJ whole genome shotgun (WGS) entry which is preliminary data.</text>
</comment>
<evidence type="ECO:0000313" key="18">
    <source>
        <dbReference type="Proteomes" id="UP001347796"/>
    </source>
</evidence>
<comment type="subcellular location">
    <subcellularLocation>
        <location evidence="1">Secreted</location>
    </subcellularLocation>
</comment>
<name>A0AAN8K3Z3_PATCE</name>
<reference evidence="17 18" key="1">
    <citation type="submission" date="2024-01" db="EMBL/GenBank/DDBJ databases">
        <title>The genome of the rayed Mediterranean limpet Patella caerulea (Linnaeus, 1758).</title>
        <authorList>
            <person name="Anh-Thu Weber A."/>
            <person name="Halstead-Nussloch G."/>
        </authorList>
    </citation>
    <scope>NUCLEOTIDE SEQUENCE [LARGE SCALE GENOMIC DNA]</scope>
    <source>
        <strain evidence="17">AATW-2023a</strain>
        <tissue evidence="17">Whole specimen</tissue>
    </source>
</reference>
<feature type="binding site" evidence="13">
    <location>
        <position position="230"/>
    </location>
    <ligand>
        <name>Zn(2+)</name>
        <dbReference type="ChEBI" id="CHEBI:29105"/>
        <label>1</label>
    </ligand>
</feature>
<evidence type="ECO:0000256" key="3">
    <source>
        <dbReference type="ARBA" id="ARBA00022525"/>
    </source>
</evidence>
<evidence type="ECO:0000256" key="4">
    <source>
        <dbReference type="ARBA" id="ARBA00022723"/>
    </source>
</evidence>
<keyword evidence="5 15" id="KW-0732">Signal</keyword>
<dbReference type="AlphaFoldDB" id="A0AAN8K3Z3"/>
<evidence type="ECO:0000256" key="15">
    <source>
        <dbReference type="SAM" id="SignalP"/>
    </source>
</evidence>
<evidence type="ECO:0000256" key="6">
    <source>
        <dbReference type="ARBA" id="ARBA00022801"/>
    </source>
</evidence>
<feature type="binding site" evidence="13">
    <location>
        <position position="159"/>
    </location>
    <ligand>
        <name>Zn(2+)</name>
        <dbReference type="ChEBI" id="CHEBI:29105"/>
        <label>1</label>
    </ligand>
</feature>
<feature type="binding site" evidence="13">
    <location>
        <position position="270"/>
    </location>
    <ligand>
        <name>Zn(2+)</name>
        <dbReference type="ChEBI" id="CHEBI:29105"/>
        <label>2</label>
    </ligand>
</feature>
<organism evidence="17 18">
    <name type="scientific">Patella caerulea</name>
    <name type="common">Rayed Mediterranean limpet</name>
    <dbReference type="NCBI Taxonomy" id="87958"/>
    <lineage>
        <taxon>Eukaryota</taxon>
        <taxon>Metazoa</taxon>
        <taxon>Spiralia</taxon>
        <taxon>Lophotrochozoa</taxon>
        <taxon>Mollusca</taxon>
        <taxon>Gastropoda</taxon>
        <taxon>Patellogastropoda</taxon>
        <taxon>Patelloidea</taxon>
        <taxon>Patellidae</taxon>
        <taxon>Patella</taxon>
    </lineage>
</organism>
<comment type="cofactor">
    <cofactor evidence="13">
        <name>Zn(2+)</name>
        <dbReference type="ChEBI" id="CHEBI:29105"/>
    </cofactor>
    <text evidence="13">Binds 2 Zn(2+) ions per subunit.</text>
</comment>
<protein>
    <recommendedName>
        <fullName evidence="12">Sphingomyelin phosphodiesterase</fullName>
    </recommendedName>
</protein>
<dbReference type="SUPFAM" id="SSF47862">
    <property type="entry name" value="Saposin"/>
    <property type="match status" value="1"/>
</dbReference>
<dbReference type="PROSITE" id="PS50015">
    <property type="entry name" value="SAP_B"/>
    <property type="match status" value="1"/>
</dbReference>
<gene>
    <name evidence="17" type="ORF">SNE40_003944</name>
</gene>
<evidence type="ECO:0000256" key="13">
    <source>
        <dbReference type="PIRSR" id="PIRSR000948-1"/>
    </source>
</evidence>
<evidence type="ECO:0000256" key="10">
    <source>
        <dbReference type="ARBA" id="ARBA00023295"/>
    </source>
</evidence>
<feature type="disulfide bond" evidence="14">
    <location>
        <begin position="42"/>
        <end position="107"/>
    </location>
</feature>
<dbReference type="SMART" id="SM00741">
    <property type="entry name" value="SapB"/>
    <property type="match status" value="1"/>
</dbReference>
<keyword evidence="10 12" id="KW-0326">Glycosidase</keyword>
<dbReference type="EMBL" id="JAZGQO010000002">
    <property type="protein sequence ID" value="KAK6192488.1"/>
    <property type="molecule type" value="Genomic_DNA"/>
</dbReference>
<proteinExistence type="inferred from homology"/>
<feature type="disulfide bond" evidence="14">
    <location>
        <begin position="172"/>
        <end position="177"/>
    </location>
</feature>
<dbReference type="InterPro" id="IPR029052">
    <property type="entry name" value="Metallo-depent_PP-like"/>
</dbReference>
<feature type="domain" description="Saposin B-type" evidence="16">
    <location>
        <begin position="35"/>
        <end position="119"/>
    </location>
</feature>
<feature type="chain" id="PRO_5042878358" description="Sphingomyelin phosphodiesterase" evidence="15">
    <location>
        <begin position="20"/>
        <end position="562"/>
    </location>
</feature>
<dbReference type="Gene3D" id="3.60.21.10">
    <property type="match status" value="1"/>
</dbReference>
<feature type="disulfide bond" evidence="14">
    <location>
        <begin position="178"/>
        <end position="201"/>
    </location>
</feature>
<feature type="binding site" evidence="13">
    <location>
        <position position="157"/>
    </location>
    <ligand>
        <name>Zn(2+)</name>
        <dbReference type="ChEBI" id="CHEBI:29105"/>
        <label>1</label>
    </ligand>
</feature>
<dbReference type="InterPro" id="IPR008139">
    <property type="entry name" value="SaposinB_dom"/>
</dbReference>
<dbReference type="InterPro" id="IPR011160">
    <property type="entry name" value="Sphingomy_PDE"/>
</dbReference>
<keyword evidence="4 13" id="KW-0479">Metal-binding</keyword>
<dbReference type="GO" id="GO:0005615">
    <property type="term" value="C:extracellular space"/>
    <property type="evidence" value="ECO:0007669"/>
    <property type="project" value="TreeGrafter"/>
</dbReference>
<keyword evidence="6 12" id="KW-0378">Hydrolase</keyword>
<dbReference type="CDD" id="cd00842">
    <property type="entry name" value="MPP_ASMase"/>
    <property type="match status" value="1"/>
</dbReference>
<dbReference type="PANTHER" id="PTHR10340">
    <property type="entry name" value="SPHINGOMYELIN PHOSPHODIESTERASE"/>
    <property type="match status" value="1"/>
</dbReference>
<sequence>MNFQALSTCVVLLFTCIHGNKEHLRRAYDPDSWKNNVSCDVCKIIVGQLATAVEQQAPSKTLIELSNFFCTHFKIEDARVCKAIINQYKDTIFGVLQMTVLSPDDVCAQVINETCGSPFNPNTTWNITLSSVPKPPVMPPAIPKPGLPTIRILQLTDMHLDLEYKYNSSADCHEPLCCRVNDGPPEAGHKGAGYWGDYRHCDLAPRTFYSMMEYLESIKNKFDMIYFTGDIPAHNIWNQTRVDQLARIRVFQSALERYLPDKPVYFAAGNHESSPCNIYAPPFVTGNLSQDWLYGAFAEVWTKWMPMDTIDTILRGGFYSVSPLPGLRIISINSNLGTTDNWWLLVNNTDPAGQLQWLADELQEAENNNEKVHILMHHPTASAGVKPWNLNFFKIVNRYESIIQGHFNGHSHDDFFTVFYDEVNFTRPISTGFVAGSGTTYSNLNPGFRIYTIDGNYTGSSWAILDFDNYVADISELTAKTTPVWVKEYSAKADYNMGSLYPSDWSDLIYRMRDDDSLFQKFDKYRYKLAANGPCKGSCKTSSLCSLKTAQTGHPDLCKDLQ</sequence>
<comment type="similarity">
    <text evidence="2 12">Belongs to the acid sphingomyelinase family.</text>
</comment>
<feature type="disulfide bond" evidence="14">
    <location>
        <begin position="535"/>
        <end position="539"/>
    </location>
</feature>
<keyword evidence="7 13" id="KW-0862">Zinc</keyword>